<dbReference type="InParanoid" id="B7FRN3"/>
<feature type="compositionally biased region" description="Polar residues" evidence="8">
    <location>
        <begin position="1"/>
        <end position="10"/>
    </location>
</feature>
<dbReference type="KEGG" id="pti:PHATRDRAFT_42542"/>
<dbReference type="EC" id="2.3.1.225" evidence="7"/>
<name>B7FRN3_PHATC</name>
<dbReference type="InterPro" id="IPR039859">
    <property type="entry name" value="PFA4/ZDH16/20/ERF2-like"/>
</dbReference>
<dbReference type="PANTHER" id="PTHR22883">
    <property type="entry name" value="ZINC FINGER DHHC DOMAIN CONTAINING PROTEIN"/>
    <property type="match status" value="1"/>
</dbReference>
<dbReference type="PROSITE" id="PS50216">
    <property type="entry name" value="DHHC"/>
    <property type="match status" value="1"/>
</dbReference>
<comment type="subcellular location">
    <subcellularLocation>
        <location evidence="1">Membrane</location>
        <topology evidence="1">Multi-pass membrane protein</topology>
    </subcellularLocation>
</comment>
<evidence type="ECO:0000256" key="3">
    <source>
        <dbReference type="ARBA" id="ARBA00022692"/>
    </source>
</evidence>
<dbReference type="PANTHER" id="PTHR22883:SF203">
    <property type="entry name" value="PALMITOYLTRANSFERASE"/>
    <property type="match status" value="1"/>
</dbReference>
<comment type="catalytic activity">
    <reaction evidence="7">
        <text>L-cysteinyl-[protein] + hexadecanoyl-CoA = S-hexadecanoyl-L-cysteinyl-[protein] + CoA</text>
        <dbReference type="Rhea" id="RHEA:36683"/>
        <dbReference type="Rhea" id="RHEA-COMP:10131"/>
        <dbReference type="Rhea" id="RHEA-COMP:11032"/>
        <dbReference type="ChEBI" id="CHEBI:29950"/>
        <dbReference type="ChEBI" id="CHEBI:57287"/>
        <dbReference type="ChEBI" id="CHEBI:57379"/>
        <dbReference type="ChEBI" id="CHEBI:74151"/>
        <dbReference type="EC" id="2.3.1.225"/>
    </reaction>
</comment>
<dbReference type="GO" id="GO:0016020">
    <property type="term" value="C:membrane"/>
    <property type="evidence" value="ECO:0007669"/>
    <property type="project" value="UniProtKB-SubCell"/>
</dbReference>
<keyword evidence="3 7" id="KW-0812">Transmembrane</keyword>
<gene>
    <name evidence="10" type="ORF">PHATRDRAFT_42542</name>
</gene>
<evidence type="ECO:0000256" key="2">
    <source>
        <dbReference type="ARBA" id="ARBA00022679"/>
    </source>
</evidence>
<keyword evidence="11" id="KW-1185">Reference proteome</keyword>
<evidence type="ECO:0000256" key="8">
    <source>
        <dbReference type="SAM" id="MobiDB-lite"/>
    </source>
</evidence>
<evidence type="ECO:0000259" key="9">
    <source>
        <dbReference type="Pfam" id="PF01529"/>
    </source>
</evidence>
<dbReference type="GO" id="GO:0005794">
    <property type="term" value="C:Golgi apparatus"/>
    <property type="evidence" value="ECO:0007669"/>
    <property type="project" value="TreeGrafter"/>
</dbReference>
<evidence type="ECO:0000256" key="1">
    <source>
        <dbReference type="ARBA" id="ARBA00004141"/>
    </source>
</evidence>
<feature type="compositionally biased region" description="Polar residues" evidence="8">
    <location>
        <begin position="24"/>
        <end position="40"/>
    </location>
</feature>
<dbReference type="Pfam" id="PF01529">
    <property type="entry name" value="DHHC"/>
    <property type="match status" value="1"/>
</dbReference>
<feature type="transmembrane region" description="Helical" evidence="7">
    <location>
        <begin position="194"/>
        <end position="214"/>
    </location>
</feature>
<protein>
    <recommendedName>
        <fullName evidence="7">Palmitoyltransferase</fullName>
        <ecNumber evidence="7">2.3.1.225</ecNumber>
    </recommendedName>
</protein>
<dbReference type="STRING" id="556484.B7FRN3"/>
<proteinExistence type="inferred from homology"/>
<accession>B7FRN3</accession>
<dbReference type="GeneID" id="7196088"/>
<dbReference type="Proteomes" id="UP000000759">
    <property type="component" value="Chromosome 1"/>
</dbReference>
<organism evidence="10 11">
    <name type="scientific">Phaeodactylum tricornutum (strain CCAP 1055/1)</name>
    <dbReference type="NCBI Taxonomy" id="556484"/>
    <lineage>
        <taxon>Eukaryota</taxon>
        <taxon>Sar</taxon>
        <taxon>Stramenopiles</taxon>
        <taxon>Ochrophyta</taxon>
        <taxon>Bacillariophyta</taxon>
        <taxon>Bacillariophyceae</taxon>
        <taxon>Bacillariophycidae</taxon>
        <taxon>Naviculales</taxon>
        <taxon>Phaeodactylaceae</taxon>
        <taxon>Phaeodactylum</taxon>
    </lineage>
</organism>
<evidence type="ECO:0000313" key="11">
    <source>
        <dbReference type="Proteomes" id="UP000000759"/>
    </source>
</evidence>
<dbReference type="eggNOG" id="ENOG502SDKV">
    <property type="taxonomic scope" value="Eukaryota"/>
</dbReference>
<keyword evidence="2 7" id="KW-0808">Transferase</keyword>
<dbReference type="GO" id="GO:0006612">
    <property type="term" value="P:protein targeting to membrane"/>
    <property type="evidence" value="ECO:0007669"/>
    <property type="project" value="TreeGrafter"/>
</dbReference>
<evidence type="ECO:0000256" key="6">
    <source>
        <dbReference type="ARBA" id="ARBA00023315"/>
    </source>
</evidence>
<feature type="region of interest" description="Disordered" evidence="8">
    <location>
        <begin position="1"/>
        <end position="55"/>
    </location>
</feature>
<feature type="domain" description="Palmitoyltransferase DHHC" evidence="9">
    <location>
        <begin position="234"/>
        <end position="300"/>
    </location>
</feature>
<reference evidence="11" key="2">
    <citation type="submission" date="2008-08" db="EMBL/GenBank/DDBJ databases">
        <authorList>
            <consortium name="Diatom Consortium"/>
            <person name="Grigoriev I."/>
            <person name="Grimwood J."/>
            <person name="Kuo A."/>
            <person name="Otillar R.P."/>
            <person name="Salamov A."/>
            <person name="Detter J.C."/>
            <person name="Lindquist E."/>
            <person name="Shapiro H."/>
            <person name="Lucas S."/>
            <person name="Glavina del Rio T."/>
            <person name="Pitluck S."/>
            <person name="Rokhsar D."/>
            <person name="Bowler C."/>
        </authorList>
    </citation>
    <scope>GENOME REANNOTATION</scope>
    <source>
        <strain evidence="11">CCAP 1055/1</strain>
    </source>
</reference>
<dbReference type="EMBL" id="CM000605">
    <property type="protein sequence ID" value="EEC51540.1"/>
    <property type="molecule type" value="Genomic_DNA"/>
</dbReference>
<reference evidence="10 11" key="1">
    <citation type="journal article" date="2008" name="Nature">
        <title>The Phaeodactylum genome reveals the evolutionary history of diatom genomes.</title>
        <authorList>
            <person name="Bowler C."/>
            <person name="Allen A.E."/>
            <person name="Badger J.H."/>
            <person name="Grimwood J."/>
            <person name="Jabbari K."/>
            <person name="Kuo A."/>
            <person name="Maheswari U."/>
            <person name="Martens C."/>
            <person name="Maumus F."/>
            <person name="Otillar R.P."/>
            <person name="Rayko E."/>
            <person name="Salamov A."/>
            <person name="Vandepoele K."/>
            <person name="Beszteri B."/>
            <person name="Gruber A."/>
            <person name="Heijde M."/>
            <person name="Katinka M."/>
            <person name="Mock T."/>
            <person name="Valentin K."/>
            <person name="Verret F."/>
            <person name="Berges J.A."/>
            <person name="Brownlee C."/>
            <person name="Cadoret J.P."/>
            <person name="Chiovitti A."/>
            <person name="Choi C.J."/>
            <person name="Coesel S."/>
            <person name="De Martino A."/>
            <person name="Detter J.C."/>
            <person name="Durkin C."/>
            <person name="Falciatore A."/>
            <person name="Fournet J."/>
            <person name="Haruta M."/>
            <person name="Huysman M.J."/>
            <person name="Jenkins B.D."/>
            <person name="Jiroutova K."/>
            <person name="Jorgensen R.E."/>
            <person name="Joubert Y."/>
            <person name="Kaplan A."/>
            <person name="Kroger N."/>
            <person name="Kroth P.G."/>
            <person name="La Roche J."/>
            <person name="Lindquist E."/>
            <person name="Lommer M."/>
            <person name="Martin-Jezequel V."/>
            <person name="Lopez P.J."/>
            <person name="Lucas S."/>
            <person name="Mangogna M."/>
            <person name="McGinnis K."/>
            <person name="Medlin L.K."/>
            <person name="Montsant A."/>
            <person name="Oudot-Le Secq M.P."/>
            <person name="Napoli C."/>
            <person name="Obornik M."/>
            <person name="Parker M.S."/>
            <person name="Petit J.L."/>
            <person name="Porcel B.M."/>
            <person name="Poulsen N."/>
            <person name="Robison M."/>
            <person name="Rychlewski L."/>
            <person name="Rynearson T.A."/>
            <person name="Schmutz J."/>
            <person name="Shapiro H."/>
            <person name="Siaut M."/>
            <person name="Stanley M."/>
            <person name="Sussman M.R."/>
            <person name="Taylor A.R."/>
            <person name="Vardi A."/>
            <person name="von Dassow P."/>
            <person name="Vyverman W."/>
            <person name="Willis A."/>
            <person name="Wyrwicz L.S."/>
            <person name="Rokhsar D.S."/>
            <person name="Weissenbach J."/>
            <person name="Armbrust E.V."/>
            <person name="Green B.R."/>
            <person name="Van de Peer Y."/>
            <person name="Grigoriev I.V."/>
        </authorList>
    </citation>
    <scope>NUCLEOTIDE SEQUENCE [LARGE SCALE GENOMIC DNA]</scope>
    <source>
        <strain evidence="10 11">CCAP 1055/1</strain>
    </source>
</reference>
<evidence type="ECO:0000256" key="5">
    <source>
        <dbReference type="ARBA" id="ARBA00023136"/>
    </source>
</evidence>
<evidence type="ECO:0000256" key="4">
    <source>
        <dbReference type="ARBA" id="ARBA00022989"/>
    </source>
</evidence>
<dbReference type="GO" id="GO:0005783">
    <property type="term" value="C:endoplasmic reticulum"/>
    <property type="evidence" value="ECO:0007669"/>
    <property type="project" value="TreeGrafter"/>
</dbReference>
<evidence type="ECO:0000256" key="7">
    <source>
        <dbReference type="RuleBase" id="RU079119"/>
    </source>
</evidence>
<dbReference type="GO" id="GO:0019706">
    <property type="term" value="F:protein-cysteine S-palmitoyltransferase activity"/>
    <property type="evidence" value="ECO:0007669"/>
    <property type="project" value="UniProtKB-EC"/>
</dbReference>
<sequence>MSQRRSTTGISEKPLAVVVKESMPNKNSEPVMQSSLTLDNDSGAETEPLSVESRYQNERKSLRLKHWRESPFAVGLTEPTWMEERIHHRSFMHIDHDLPDDQTGCLCCSAAVCPLLGAGRVGNMAVLHSSTEWVEEIEEDEETGEKRSRRYTRPSLQCVVGPYWPMLAFVTYPLIIGVSWLAFKNVVLPGTKPLALILTWSSMTIGLIVALACTSCRDPGVLYRNEEPPAQNENNWRWSDQAQTYRPRNAHFDSDTMVVVEEFDHTCPWTGTAIGKNNMIPFQLFVCLVFLCLTLDIFIITGAM</sequence>
<keyword evidence="5 7" id="KW-0472">Membrane</keyword>
<dbReference type="OrthoDB" id="36806at2759"/>
<evidence type="ECO:0000313" key="10">
    <source>
        <dbReference type="EMBL" id="EEC51540.1"/>
    </source>
</evidence>
<keyword evidence="4 7" id="KW-1133">Transmembrane helix</keyword>
<keyword evidence="6 7" id="KW-0012">Acyltransferase</keyword>
<comment type="similarity">
    <text evidence="7">Belongs to the DHHC palmitoyltransferase family.</text>
</comment>
<dbReference type="PaxDb" id="2850-Phatr42542"/>
<feature type="transmembrane region" description="Helical" evidence="7">
    <location>
        <begin position="156"/>
        <end position="182"/>
    </location>
</feature>
<dbReference type="InterPro" id="IPR001594">
    <property type="entry name" value="Palmitoyltrfase_DHHC"/>
</dbReference>
<comment type="domain">
    <text evidence="7">The DHHC domain is required for palmitoyltransferase activity.</text>
</comment>
<feature type="transmembrane region" description="Helical" evidence="7">
    <location>
        <begin position="284"/>
        <end position="303"/>
    </location>
</feature>
<dbReference type="AlphaFoldDB" id="B7FRN3"/>
<dbReference type="RefSeq" id="XP_002177077.1">
    <property type="nucleotide sequence ID" value="XM_002177041.1"/>
</dbReference>